<evidence type="ECO:0000259" key="7">
    <source>
        <dbReference type="PROSITE" id="PS51387"/>
    </source>
</evidence>
<dbReference type="InterPro" id="IPR016169">
    <property type="entry name" value="FAD-bd_PCMH_sub2"/>
</dbReference>
<dbReference type="InterPro" id="IPR036318">
    <property type="entry name" value="FAD-bd_PCMH-like_sf"/>
</dbReference>
<evidence type="ECO:0000256" key="3">
    <source>
        <dbReference type="ARBA" id="ARBA00022630"/>
    </source>
</evidence>
<protein>
    <submittedName>
        <fullName evidence="8">FAD-binding protein</fullName>
    </submittedName>
    <submittedName>
        <fullName evidence="9">Oxidoreductase</fullName>
    </submittedName>
</protein>
<dbReference type="Gene3D" id="3.40.462.10">
    <property type="entry name" value="FAD-linked oxidases, C-terminal domain"/>
    <property type="match status" value="1"/>
</dbReference>
<evidence type="ECO:0000256" key="2">
    <source>
        <dbReference type="ARBA" id="ARBA00005466"/>
    </source>
</evidence>
<organism evidence="8 10">
    <name type="scientific">Streptomyces griseoviridis</name>
    <dbReference type="NCBI Taxonomy" id="45398"/>
    <lineage>
        <taxon>Bacteria</taxon>
        <taxon>Bacillati</taxon>
        <taxon>Actinomycetota</taxon>
        <taxon>Actinomycetes</taxon>
        <taxon>Kitasatosporales</taxon>
        <taxon>Streptomycetaceae</taxon>
        <taxon>Streptomyces</taxon>
    </lineage>
</organism>
<dbReference type="Pfam" id="PF09265">
    <property type="entry name" value="Cytokin-bind"/>
    <property type="match status" value="1"/>
</dbReference>
<evidence type="ECO:0000313" key="8">
    <source>
        <dbReference type="EMBL" id="AZS89361.1"/>
    </source>
</evidence>
<dbReference type="Proteomes" id="UP000501753">
    <property type="component" value="Chromosome"/>
</dbReference>
<feature type="region of interest" description="Disordered" evidence="6">
    <location>
        <begin position="33"/>
        <end position="53"/>
    </location>
</feature>
<evidence type="ECO:0000256" key="6">
    <source>
        <dbReference type="SAM" id="MobiDB-lite"/>
    </source>
</evidence>
<dbReference type="InterPro" id="IPR006311">
    <property type="entry name" value="TAT_signal"/>
</dbReference>
<comment type="cofactor">
    <cofactor evidence="1">
        <name>FAD</name>
        <dbReference type="ChEBI" id="CHEBI:57692"/>
    </cofactor>
</comment>
<dbReference type="InterPro" id="IPR006094">
    <property type="entry name" value="Oxid_FAD_bind_N"/>
</dbReference>
<reference evidence="9 11" key="1">
    <citation type="submission" date="2018-04" db="EMBL/GenBank/DDBJ databases">
        <title>Complete genome sequences of Streptomyces griseoviridis K61 and characterization of antagonistic properties of biological control agents.</title>
        <authorList>
            <person name="Mariita R.M."/>
            <person name="Sello J.K."/>
        </authorList>
    </citation>
    <scope>NUCLEOTIDE SEQUENCE [LARGE SCALE GENOMIC DNA]</scope>
    <source>
        <strain evidence="9 11">K61</strain>
    </source>
</reference>
<dbReference type="InterPro" id="IPR016164">
    <property type="entry name" value="FAD-linked_Oxase-like_C"/>
</dbReference>
<dbReference type="PROSITE" id="PS51387">
    <property type="entry name" value="FAD_PCMH"/>
    <property type="match status" value="1"/>
</dbReference>
<sequence length="490" mass="51312">MAEAPARRTVLRALTATGAATVVAFDPRTRGWAATGTPGTGRTAVPPLDGTLTTDPAALDAAADDYGHHVSHRPLAVLRPGSVDDVVAMVRFCHAHRLPVAPRGQGHGTFGQAQVAGGLVIETATLDRIGPLSADGTSVTVGAGVKWSDLTRATLAHGRTPPVLTDYLELSVGGTLAVGGLGGQSHRHGAQVDTVTALDVVTGAGERLHCSRTRRRDLFEATLAGLGQCSVIVGATLALVRAPDTVRSYLLPYDDLETFLDDQRRLAEERRFAYLEGQVTTDASGAFRGCVLEAVAYGPPAGPAPDDTALLAGLSHRAGGATVSDLGYYDFLDRLAPAVAALKESGVWGYAHPWLNLLIPGDAVAAVAGTLLDDLTEADLGAGLVLLYPLAGERLTTPLLRGPAGPVPYLLALLRAVPADDTDAVRRLLAANRRAYDVVVAAGGTQYPVGSVPFTRADWRRHYGDAWPRLAAAKRRYDPRGLLVPGRGIF</sequence>
<proteinExistence type="inferred from homology"/>
<keyword evidence="4" id="KW-0274">FAD</keyword>
<dbReference type="AlphaFoldDB" id="A0A3Q9L1D2"/>
<evidence type="ECO:0000256" key="5">
    <source>
        <dbReference type="ARBA" id="ARBA00023002"/>
    </source>
</evidence>
<keyword evidence="3" id="KW-0285">Flavoprotein</keyword>
<dbReference type="EMBL" id="CP029078">
    <property type="protein sequence ID" value="QCN83794.1"/>
    <property type="molecule type" value="Genomic_DNA"/>
</dbReference>
<keyword evidence="5" id="KW-0560">Oxidoreductase</keyword>
<comment type="similarity">
    <text evidence="2">Belongs to the oxygen-dependent FAD-linked oxidoreductase family.</text>
</comment>
<dbReference type="Gene3D" id="3.30.465.10">
    <property type="match status" value="1"/>
</dbReference>
<evidence type="ECO:0000313" key="10">
    <source>
        <dbReference type="Proteomes" id="UP000271291"/>
    </source>
</evidence>
<dbReference type="KEGG" id="sgd:ELQ87_37785"/>
<dbReference type="InterPro" id="IPR015345">
    <property type="entry name" value="Cytokinin_DH_FAD/cytokin-bd"/>
</dbReference>
<dbReference type="InterPro" id="IPR006093">
    <property type="entry name" value="Oxy_OxRdtase_FAD_BS"/>
</dbReference>
<dbReference type="OrthoDB" id="6278354at2"/>
<dbReference type="PANTHER" id="PTHR13878:SF53">
    <property type="entry name" value="CYTOKININ DEHYDROGENASE 6"/>
    <property type="match status" value="1"/>
</dbReference>
<dbReference type="InterPro" id="IPR016170">
    <property type="entry name" value="Cytok_DH_C_sf"/>
</dbReference>
<keyword evidence="11" id="KW-1185">Reference proteome</keyword>
<dbReference type="SUPFAM" id="SSF55103">
    <property type="entry name" value="FAD-linked oxidases, C-terminal domain"/>
    <property type="match status" value="1"/>
</dbReference>
<dbReference type="InterPro" id="IPR050432">
    <property type="entry name" value="FAD-linked_Oxidoreductases_BP"/>
</dbReference>
<evidence type="ECO:0000256" key="1">
    <source>
        <dbReference type="ARBA" id="ARBA00001974"/>
    </source>
</evidence>
<dbReference type="SUPFAM" id="SSF56176">
    <property type="entry name" value="FAD-binding/transporter-associated domain-like"/>
    <property type="match status" value="1"/>
</dbReference>
<evidence type="ECO:0000256" key="4">
    <source>
        <dbReference type="ARBA" id="ARBA00022827"/>
    </source>
</evidence>
<dbReference type="Pfam" id="PF01565">
    <property type="entry name" value="FAD_binding_4"/>
    <property type="match status" value="1"/>
</dbReference>
<dbReference type="Proteomes" id="UP000271291">
    <property type="component" value="Chromosome"/>
</dbReference>
<accession>A0A3Q9L1D2</accession>
<dbReference type="Gene3D" id="3.30.43.10">
    <property type="entry name" value="Uridine Diphospho-n-acetylenolpyruvylglucosamine Reductase, domain 2"/>
    <property type="match status" value="1"/>
</dbReference>
<reference evidence="8 10" key="2">
    <citation type="submission" date="2018-12" db="EMBL/GenBank/DDBJ databases">
        <title>Streptomyces griseoviridis F1-27 complete genome.</title>
        <authorList>
            <person name="Mariita R.M."/>
            <person name="Sello J.K."/>
        </authorList>
    </citation>
    <scope>NUCLEOTIDE SEQUENCE [LARGE SCALE GENOMIC DNA]</scope>
    <source>
        <strain evidence="8 10">F1-27</strain>
    </source>
</reference>
<dbReference type="PANTHER" id="PTHR13878">
    <property type="entry name" value="GULONOLACTONE OXIDASE"/>
    <property type="match status" value="1"/>
</dbReference>
<evidence type="ECO:0000313" key="11">
    <source>
        <dbReference type="Proteomes" id="UP000501753"/>
    </source>
</evidence>
<name>A0A3Q9L1D2_STRGD</name>
<dbReference type="EMBL" id="CP034687">
    <property type="protein sequence ID" value="AZS89361.1"/>
    <property type="molecule type" value="Genomic_DNA"/>
</dbReference>
<dbReference type="PROSITE" id="PS00862">
    <property type="entry name" value="OX2_COVAL_FAD"/>
    <property type="match status" value="1"/>
</dbReference>
<evidence type="ECO:0000313" key="9">
    <source>
        <dbReference type="EMBL" id="QCN83794.1"/>
    </source>
</evidence>
<dbReference type="GO" id="GO:0071949">
    <property type="term" value="F:FAD binding"/>
    <property type="evidence" value="ECO:0007669"/>
    <property type="project" value="InterPro"/>
</dbReference>
<feature type="domain" description="FAD-binding PCMH-type" evidence="7">
    <location>
        <begin position="70"/>
        <end position="242"/>
    </location>
</feature>
<dbReference type="PROSITE" id="PS51318">
    <property type="entry name" value="TAT"/>
    <property type="match status" value="1"/>
</dbReference>
<gene>
    <name evidence="9" type="ORF">DDJ31_01455</name>
    <name evidence="8" type="ORF">ELQ87_37785</name>
</gene>
<dbReference type="InterPro" id="IPR016167">
    <property type="entry name" value="FAD-bd_PCMH_sub1"/>
</dbReference>
<dbReference type="RefSeq" id="WP_127182131.1">
    <property type="nucleotide sequence ID" value="NZ_CP029078.1"/>
</dbReference>
<dbReference type="GO" id="GO:0009690">
    <property type="term" value="P:cytokinin metabolic process"/>
    <property type="evidence" value="ECO:0007669"/>
    <property type="project" value="InterPro"/>
</dbReference>
<dbReference type="GO" id="GO:0019139">
    <property type="term" value="F:cytokinin dehydrogenase activity"/>
    <property type="evidence" value="ECO:0007669"/>
    <property type="project" value="InterPro"/>
</dbReference>
<dbReference type="InterPro" id="IPR016166">
    <property type="entry name" value="FAD-bd_PCMH"/>
</dbReference>